<name>A0ABP2ZWT0_9FLAO</name>
<dbReference type="EMBL" id="AVFO01000025">
    <property type="protein sequence ID" value="ESU25874.1"/>
    <property type="molecule type" value="Genomic_DNA"/>
</dbReference>
<keyword evidence="2" id="KW-1185">Reference proteome</keyword>
<gene>
    <name evidence="1" type="ORF">FSS13T_13390</name>
</gene>
<sequence length="38" mass="4423">MAGVSSTSSTESNTKFNKKIPKLKTQFWDFSFRFTFID</sequence>
<organism evidence="1 2">
    <name type="scientific">Flavobacterium saliperosum S13</name>
    <dbReference type="NCBI Taxonomy" id="1341155"/>
    <lineage>
        <taxon>Bacteria</taxon>
        <taxon>Pseudomonadati</taxon>
        <taxon>Bacteroidota</taxon>
        <taxon>Flavobacteriia</taxon>
        <taxon>Flavobacteriales</taxon>
        <taxon>Flavobacteriaceae</taxon>
        <taxon>Flavobacterium</taxon>
    </lineage>
</organism>
<evidence type="ECO:0000313" key="1">
    <source>
        <dbReference type="EMBL" id="ESU25874.1"/>
    </source>
</evidence>
<evidence type="ECO:0000313" key="2">
    <source>
        <dbReference type="Proteomes" id="UP000018234"/>
    </source>
</evidence>
<comment type="caution">
    <text evidence="1">The sequence shown here is derived from an EMBL/GenBank/DDBJ whole genome shotgun (WGS) entry which is preliminary data.</text>
</comment>
<reference evidence="1 2" key="1">
    <citation type="submission" date="2013-08" db="EMBL/GenBank/DDBJ databases">
        <title>Flavobacterium saliperosum type strain genome sequencing.</title>
        <authorList>
            <person name="Lee K."/>
            <person name="Yi H."/>
            <person name="Park S."/>
            <person name="Chun J."/>
        </authorList>
    </citation>
    <scope>NUCLEOTIDE SEQUENCE [LARGE SCALE GENOMIC DNA]</scope>
    <source>
        <strain evidence="1 2">S13</strain>
    </source>
</reference>
<dbReference type="Proteomes" id="UP000018234">
    <property type="component" value="Unassembled WGS sequence"/>
</dbReference>
<proteinExistence type="predicted"/>
<accession>A0ABP2ZWT0</accession>
<protein>
    <submittedName>
        <fullName evidence="1">Uncharacterized protein</fullName>
    </submittedName>
</protein>